<dbReference type="InterPro" id="IPR048661">
    <property type="entry name" value="CPL1-like"/>
</dbReference>
<comment type="caution">
    <text evidence="4">The sequence shown here is derived from an EMBL/GenBank/DDBJ whole genome shotgun (WGS) entry which is preliminary data.</text>
</comment>
<gene>
    <name evidence="4" type="ORF">FA13DRAFT_1753404</name>
</gene>
<evidence type="ECO:0000256" key="1">
    <source>
        <dbReference type="SAM" id="MobiDB-lite"/>
    </source>
</evidence>
<evidence type="ECO:0000313" key="5">
    <source>
        <dbReference type="Proteomes" id="UP000298030"/>
    </source>
</evidence>
<dbReference type="EMBL" id="QPFP01000008">
    <property type="protein sequence ID" value="TEB35040.1"/>
    <property type="molecule type" value="Genomic_DNA"/>
</dbReference>
<protein>
    <recommendedName>
        <fullName evidence="3">Protein CPL1-like domain-containing protein</fullName>
    </recommendedName>
</protein>
<evidence type="ECO:0000256" key="2">
    <source>
        <dbReference type="SAM" id="SignalP"/>
    </source>
</evidence>
<dbReference type="PANTHER" id="PTHR35192">
    <property type="entry name" value="PROTEIN, PUTATIVE-RELATED"/>
    <property type="match status" value="1"/>
</dbReference>
<feature type="chain" id="PRO_5021316229" description="Protein CPL1-like domain-containing protein" evidence="2">
    <location>
        <begin position="20"/>
        <end position="224"/>
    </location>
</feature>
<name>A0A4Y7TLJ1_COPMI</name>
<reference evidence="4 5" key="1">
    <citation type="journal article" date="2019" name="Nat. Ecol. Evol.">
        <title>Megaphylogeny resolves global patterns of mushroom evolution.</title>
        <authorList>
            <person name="Varga T."/>
            <person name="Krizsan K."/>
            <person name="Foldi C."/>
            <person name="Dima B."/>
            <person name="Sanchez-Garcia M."/>
            <person name="Sanchez-Ramirez S."/>
            <person name="Szollosi G.J."/>
            <person name="Szarkandi J.G."/>
            <person name="Papp V."/>
            <person name="Albert L."/>
            <person name="Andreopoulos W."/>
            <person name="Angelini C."/>
            <person name="Antonin V."/>
            <person name="Barry K.W."/>
            <person name="Bougher N.L."/>
            <person name="Buchanan P."/>
            <person name="Buyck B."/>
            <person name="Bense V."/>
            <person name="Catcheside P."/>
            <person name="Chovatia M."/>
            <person name="Cooper J."/>
            <person name="Damon W."/>
            <person name="Desjardin D."/>
            <person name="Finy P."/>
            <person name="Geml J."/>
            <person name="Haridas S."/>
            <person name="Hughes K."/>
            <person name="Justo A."/>
            <person name="Karasinski D."/>
            <person name="Kautmanova I."/>
            <person name="Kiss B."/>
            <person name="Kocsube S."/>
            <person name="Kotiranta H."/>
            <person name="LaButti K.M."/>
            <person name="Lechner B.E."/>
            <person name="Liimatainen K."/>
            <person name="Lipzen A."/>
            <person name="Lukacs Z."/>
            <person name="Mihaltcheva S."/>
            <person name="Morgado L.N."/>
            <person name="Niskanen T."/>
            <person name="Noordeloos M.E."/>
            <person name="Ohm R.A."/>
            <person name="Ortiz-Santana B."/>
            <person name="Ovrebo C."/>
            <person name="Racz N."/>
            <person name="Riley R."/>
            <person name="Savchenko A."/>
            <person name="Shiryaev A."/>
            <person name="Soop K."/>
            <person name="Spirin V."/>
            <person name="Szebenyi C."/>
            <person name="Tomsovsky M."/>
            <person name="Tulloss R.E."/>
            <person name="Uehling J."/>
            <person name="Grigoriev I.V."/>
            <person name="Vagvolgyi C."/>
            <person name="Papp T."/>
            <person name="Martin F.M."/>
            <person name="Miettinen O."/>
            <person name="Hibbett D.S."/>
            <person name="Nagy L.G."/>
        </authorList>
    </citation>
    <scope>NUCLEOTIDE SEQUENCE [LARGE SCALE GENOMIC DNA]</scope>
    <source>
        <strain evidence="4 5">FP101781</strain>
    </source>
</reference>
<sequence length="224" mass="23956">MRFSLASLAVIALAQLVSATFITPSKPGNSCKKNEFWYGEKECCLPSGGPPKPTPPPTGVNCPPSWSWNGPKKCCLPHNPPPPKPPVPQCPKGWVWWPILYKCLPTPQPPTPHPPQPSKGPHNPHYPQPPKPHHGKRDESSRIALCPSGLRACPLPGLLAGDYECLDTATELTSCGGCVSEGKGQDCTAIKGAWNVGCERSSCVVYSCSGGFELSDDKKACIPL</sequence>
<feature type="domain" description="Protein CPL1-like" evidence="3">
    <location>
        <begin position="163"/>
        <end position="222"/>
    </location>
</feature>
<organism evidence="4 5">
    <name type="scientific">Coprinellus micaceus</name>
    <name type="common">Glistening ink-cap mushroom</name>
    <name type="synonym">Coprinus micaceus</name>
    <dbReference type="NCBI Taxonomy" id="71717"/>
    <lineage>
        <taxon>Eukaryota</taxon>
        <taxon>Fungi</taxon>
        <taxon>Dikarya</taxon>
        <taxon>Basidiomycota</taxon>
        <taxon>Agaricomycotina</taxon>
        <taxon>Agaricomycetes</taxon>
        <taxon>Agaricomycetidae</taxon>
        <taxon>Agaricales</taxon>
        <taxon>Agaricineae</taxon>
        <taxon>Psathyrellaceae</taxon>
        <taxon>Coprinellus</taxon>
    </lineage>
</organism>
<accession>A0A4Y7TLJ1</accession>
<dbReference type="OrthoDB" id="439917at2759"/>
<evidence type="ECO:0000313" key="4">
    <source>
        <dbReference type="EMBL" id="TEB35040.1"/>
    </source>
</evidence>
<evidence type="ECO:0000259" key="3">
    <source>
        <dbReference type="Pfam" id="PF21671"/>
    </source>
</evidence>
<dbReference type="PANTHER" id="PTHR35192:SF2">
    <property type="entry name" value="APPLE DOMAIN-CONTAINING PROTEIN"/>
    <property type="match status" value="1"/>
</dbReference>
<dbReference type="STRING" id="71717.A0A4Y7TLJ1"/>
<feature type="signal peptide" evidence="2">
    <location>
        <begin position="1"/>
        <end position="19"/>
    </location>
</feature>
<dbReference type="Proteomes" id="UP000298030">
    <property type="component" value="Unassembled WGS sequence"/>
</dbReference>
<feature type="compositionally biased region" description="Pro residues" evidence="1">
    <location>
        <begin position="109"/>
        <end position="130"/>
    </location>
</feature>
<keyword evidence="2" id="KW-0732">Signal</keyword>
<proteinExistence type="predicted"/>
<feature type="region of interest" description="Disordered" evidence="1">
    <location>
        <begin position="109"/>
        <end position="140"/>
    </location>
</feature>
<dbReference type="InterPro" id="IPR038955">
    <property type="entry name" value="PriA/CPL1_fungi"/>
</dbReference>
<dbReference type="Pfam" id="PF21671">
    <property type="entry name" value="CPL1-like"/>
    <property type="match status" value="1"/>
</dbReference>
<keyword evidence="5" id="KW-1185">Reference proteome</keyword>
<dbReference type="AlphaFoldDB" id="A0A4Y7TLJ1"/>